<dbReference type="AlphaFoldDB" id="A0A7W5Z4S5"/>
<feature type="transmembrane region" description="Helical" evidence="1">
    <location>
        <begin position="73"/>
        <end position="94"/>
    </location>
</feature>
<proteinExistence type="predicted"/>
<keyword evidence="1" id="KW-0812">Transmembrane</keyword>
<protein>
    <submittedName>
        <fullName evidence="2">Uncharacterized protein</fullName>
    </submittedName>
</protein>
<organism evidence="2 3">
    <name type="scientific">Pseudochelatococcus contaminans</name>
    <dbReference type="NCBI Taxonomy" id="1538103"/>
    <lineage>
        <taxon>Bacteria</taxon>
        <taxon>Pseudomonadati</taxon>
        <taxon>Pseudomonadota</taxon>
        <taxon>Alphaproteobacteria</taxon>
        <taxon>Hyphomicrobiales</taxon>
        <taxon>Chelatococcaceae</taxon>
        <taxon>Pseudochelatococcus</taxon>
    </lineage>
</organism>
<keyword evidence="3" id="KW-1185">Reference proteome</keyword>
<evidence type="ECO:0000313" key="3">
    <source>
        <dbReference type="Proteomes" id="UP000537592"/>
    </source>
</evidence>
<accession>A0A7W5Z4S5</accession>
<gene>
    <name evidence="2" type="ORF">FHS81_001805</name>
</gene>
<evidence type="ECO:0000313" key="2">
    <source>
        <dbReference type="EMBL" id="MBB3809717.1"/>
    </source>
</evidence>
<feature type="transmembrane region" description="Helical" evidence="1">
    <location>
        <begin position="39"/>
        <end position="61"/>
    </location>
</feature>
<keyword evidence="1" id="KW-1133">Transmembrane helix</keyword>
<comment type="caution">
    <text evidence="2">The sequence shown here is derived from an EMBL/GenBank/DDBJ whole genome shotgun (WGS) entry which is preliminary data.</text>
</comment>
<dbReference type="EMBL" id="JACICC010000004">
    <property type="protein sequence ID" value="MBB3809717.1"/>
    <property type="molecule type" value="Genomic_DNA"/>
</dbReference>
<name>A0A7W5Z4S5_9HYPH</name>
<reference evidence="2 3" key="1">
    <citation type="submission" date="2020-08" db="EMBL/GenBank/DDBJ databases">
        <title>Genomic Encyclopedia of Type Strains, Phase IV (KMG-IV): sequencing the most valuable type-strain genomes for metagenomic binning, comparative biology and taxonomic classification.</title>
        <authorList>
            <person name="Goeker M."/>
        </authorList>
    </citation>
    <scope>NUCLEOTIDE SEQUENCE [LARGE SCALE GENOMIC DNA]</scope>
    <source>
        <strain evidence="2 3">DSM 28760</strain>
    </source>
</reference>
<dbReference type="RefSeq" id="WP_183752150.1">
    <property type="nucleotide sequence ID" value="NZ_JACICC010000004.1"/>
</dbReference>
<dbReference type="Proteomes" id="UP000537592">
    <property type="component" value="Unassembled WGS sequence"/>
</dbReference>
<keyword evidence="1" id="KW-0472">Membrane</keyword>
<sequence length="163" mass="17445">MGHRTLGTPASSPPGSAALPASDYDLVEVWNDVVDTRHLLWSVIIGAVISVGTFLIAERILASVVDTPAIAKAYAMLAGVLGCIVSGVVSALLFPPKRVVIESTNDDAWRDQIMRDLAENPNTTMSERDLDPAVIREMEELGLRKLFASYGDGGANAPAQRKE</sequence>
<evidence type="ECO:0000256" key="1">
    <source>
        <dbReference type="SAM" id="Phobius"/>
    </source>
</evidence>